<dbReference type="Proteomes" id="UP001165492">
    <property type="component" value="Unassembled WGS sequence"/>
</dbReference>
<protein>
    <submittedName>
        <fullName evidence="1">Uncharacterized protein</fullName>
    </submittedName>
</protein>
<proteinExistence type="predicted"/>
<evidence type="ECO:0000313" key="2">
    <source>
        <dbReference type="Proteomes" id="UP001165492"/>
    </source>
</evidence>
<keyword evidence="2" id="KW-1185">Reference proteome</keyword>
<accession>A0ABS8HT24</accession>
<dbReference type="EMBL" id="JAJHJB010000017">
    <property type="protein sequence ID" value="MCC5466318.1"/>
    <property type="molecule type" value="Genomic_DNA"/>
</dbReference>
<organism evidence="1 2">
    <name type="scientific">Pelosinus baikalensis</name>
    <dbReference type="NCBI Taxonomy" id="2892015"/>
    <lineage>
        <taxon>Bacteria</taxon>
        <taxon>Bacillati</taxon>
        <taxon>Bacillota</taxon>
        <taxon>Negativicutes</taxon>
        <taxon>Selenomonadales</taxon>
        <taxon>Sporomusaceae</taxon>
        <taxon>Pelosinus</taxon>
    </lineage>
</organism>
<evidence type="ECO:0000313" key="1">
    <source>
        <dbReference type="EMBL" id="MCC5466318.1"/>
    </source>
</evidence>
<gene>
    <name evidence="1" type="ORF">LMF89_13240</name>
</gene>
<comment type="caution">
    <text evidence="1">The sequence shown here is derived from an EMBL/GenBank/DDBJ whole genome shotgun (WGS) entry which is preliminary data.</text>
</comment>
<name>A0ABS8HT24_9FIRM</name>
<reference evidence="1" key="1">
    <citation type="submission" date="2021-11" db="EMBL/GenBank/DDBJ databases">
        <title>Description of a new species Pelosinus isolated from the bottom sediments of Lake Baikal.</title>
        <authorList>
            <person name="Zakharyuk A."/>
        </authorList>
    </citation>
    <scope>NUCLEOTIDE SEQUENCE</scope>
    <source>
        <strain evidence="1">Bkl1</strain>
    </source>
</reference>
<sequence length="63" mass="7483">MFRFPFLTPHCCPKHARLGSNAGWKLLGVLPDHDNRLVTAEQHWIMHIDCRLRKSICFWVRLL</sequence>